<evidence type="ECO:0000313" key="3">
    <source>
        <dbReference type="RefSeq" id="XP_013392212.1"/>
    </source>
</evidence>
<accession>A0A1S3I1R9</accession>
<dbReference type="Gene3D" id="3.40.50.300">
    <property type="entry name" value="P-loop containing nucleotide triphosphate hydrolases"/>
    <property type="match status" value="1"/>
</dbReference>
<gene>
    <name evidence="3" type="primary">LOC106160222</name>
</gene>
<dbReference type="GeneID" id="106160222"/>
<dbReference type="AlphaFoldDB" id="A0A1S3I1R9"/>
<protein>
    <submittedName>
        <fullName evidence="3">Uncharacterized protein LOC106160222</fullName>
    </submittedName>
</protein>
<name>A0A1S3I1R9_LINAN</name>
<sequence>MASVEISRKEKENQFRMQLLLDHGNLVLRDVLSNQLQSKYAGLFGPSSSGDISGVLNDQTVKRSLLRLKRRNILNPSQMNILYPPGSPAPPVTLQSLDITLTVVLLRNITNLNSNASWVNPRATDKSTEANIARVKGYRNKNAHATEGLSDADFQKQFSSLKVILLSLSALYTRGDYDNLLIQPLDSSETPCQLLSTALPRINTDLKGRDDIVYTIQQHISDKVPLILLTGMGGIGKTSIAVKVGQNMLNVLHIDMRQVTDLNSVKLSIAQHYHQTRPLKDLYSDYQNIFKQIYRV</sequence>
<evidence type="ECO:0000313" key="2">
    <source>
        <dbReference type="Proteomes" id="UP000085678"/>
    </source>
</evidence>
<reference evidence="3" key="1">
    <citation type="submission" date="2025-08" db="UniProtKB">
        <authorList>
            <consortium name="RefSeq"/>
        </authorList>
    </citation>
    <scope>IDENTIFICATION</scope>
    <source>
        <tissue evidence="3">Gonads</tissue>
    </source>
</reference>
<dbReference type="SUPFAM" id="SSF52540">
    <property type="entry name" value="P-loop containing nucleoside triphosphate hydrolases"/>
    <property type="match status" value="1"/>
</dbReference>
<dbReference type="Pfam" id="PF18738">
    <property type="entry name" value="HEPN_DZIP3"/>
    <property type="match status" value="1"/>
</dbReference>
<dbReference type="OrthoDB" id="6367890at2759"/>
<feature type="domain" description="DZIP3-like HEPN" evidence="1">
    <location>
        <begin position="51"/>
        <end position="187"/>
    </location>
</feature>
<dbReference type="InterPro" id="IPR041249">
    <property type="entry name" value="HEPN_DZIP3"/>
</dbReference>
<dbReference type="InParanoid" id="A0A1S3I1R9"/>
<proteinExistence type="predicted"/>
<dbReference type="RefSeq" id="XP_013392212.1">
    <property type="nucleotide sequence ID" value="XM_013536758.2"/>
</dbReference>
<dbReference type="InterPro" id="IPR027417">
    <property type="entry name" value="P-loop_NTPase"/>
</dbReference>
<evidence type="ECO:0000259" key="1">
    <source>
        <dbReference type="Pfam" id="PF18738"/>
    </source>
</evidence>
<keyword evidence="2" id="KW-1185">Reference proteome</keyword>
<dbReference type="Proteomes" id="UP000085678">
    <property type="component" value="Unplaced"/>
</dbReference>
<organism evidence="2 3">
    <name type="scientific">Lingula anatina</name>
    <name type="common">Brachiopod</name>
    <name type="synonym">Lingula unguis</name>
    <dbReference type="NCBI Taxonomy" id="7574"/>
    <lineage>
        <taxon>Eukaryota</taxon>
        <taxon>Metazoa</taxon>
        <taxon>Spiralia</taxon>
        <taxon>Lophotrochozoa</taxon>
        <taxon>Brachiopoda</taxon>
        <taxon>Linguliformea</taxon>
        <taxon>Lingulata</taxon>
        <taxon>Lingulida</taxon>
        <taxon>Linguloidea</taxon>
        <taxon>Lingulidae</taxon>
        <taxon>Lingula</taxon>
    </lineage>
</organism>
<dbReference type="KEGG" id="lak:106160222"/>